<dbReference type="PANTHER" id="PTHR43335">
    <property type="entry name" value="ABC TRANSPORTER, ATP-BINDING PROTEIN"/>
    <property type="match status" value="1"/>
</dbReference>
<dbReference type="CDD" id="cd03230">
    <property type="entry name" value="ABC_DR_subfamily_A"/>
    <property type="match status" value="1"/>
</dbReference>
<accession>A0A518BM86</accession>
<evidence type="ECO:0000256" key="1">
    <source>
        <dbReference type="ARBA" id="ARBA00005417"/>
    </source>
</evidence>
<keyword evidence="7" id="KW-1185">Reference proteome</keyword>
<dbReference type="SUPFAM" id="SSF52540">
    <property type="entry name" value="P-loop containing nucleoside triphosphate hydrolases"/>
    <property type="match status" value="1"/>
</dbReference>
<dbReference type="EC" id="3.6.3.-" evidence="6"/>
<dbReference type="EMBL" id="CP036287">
    <property type="protein sequence ID" value="QDU68092.1"/>
    <property type="molecule type" value="Genomic_DNA"/>
</dbReference>
<organism evidence="6 7">
    <name type="scientific">Engelhardtia mirabilis</name>
    <dbReference type="NCBI Taxonomy" id="2528011"/>
    <lineage>
        <taxon>Bacteria</taxon>
        <taxon>Pseudomonadati</taxon>
        <taxon>Planctomycetota</taxon>
        <taxon>Planctomycetia</taxon>
        <taxon>Planctomycetia incertae sedis</taxon>
        <taxon>Engelhardtia</taxon>
    </lineage>
</organism>
<dbReference type="AlphaFoldDB" id="A0A518BM86"/>
<protein>
    <submittedName>
        <fullName evidence="6">Daunorubicin/doxorubicin resistance ATP-binding protein DrrA</fullName>
        <ecNumber evidence="6">3.6.3.-</ecNumber>
    </submittedName>
</protein>
<dbReference type="InterPro" id="IPR027417">
    <property type="entry name" value="P-loop_NTPase"/>
</dbReference>
<comment type="similarity">
    <text evidence="1">Belongs to the ABC transporter superfamily.</text>
</comment>
<evidence type="ECO:0000259" key="5">
    <source>
        <dbReference type="PROSITE" id="PS50893"/>
    </source>
</evidence>
<keyword evidence="3" id="KW-0547">Nucleotide-binding</keyword>
<feature type="domain" description="ABC transporter" evidence="5">
    <location>
        <begin position="17"/>
        <end position="242"/>
    </location>
</feature>
<keyword evidence="4 6" id="KW-0067">ATP-binding</keyword>
<keyword evidence="6" id="KW-0378">Hydrolase</keyword>
<dbReference type="GO" id="GO:0016887">
    <property type="term" value="F:ATP hydrolysis activity"/>
    <property type="evidence" value="ECO:0007669"/>
    <property type="project" value="InterPro"/>
</dbReference>
<dbReference type="RefSeq" id="WP_419191573.1">
    <property type="nucleotide sequence ID" value="NZ_CP036287.1"/>
</dbReference>
<evidence type="ECO:0000256" key="3">
    <source>
        <dbReference type="ARBA" id="ARBA00022741"/>
    </source>
</evidence>
<dbReference type="InterPro" id="IPR003439">
    <property type="entry name" value="ABC_transporter-like_ATP-bd"/>
</dbReference>
<proteinExistence type="inferred from homology"/>
<dbReference type="PROSITE" id="PS50893">
    <property type="entry name" value="ABC_TRANSPORTER_2"/>
    <property type="match status" value="1"/>
</dbReference>
<keyword evidence="2" id="KW-0813">Transport</keyword>
<dbReference type="GO" id="GO:0005524">
    <property type="term" value="F:ATP binding"/>
    <property type="evidence" value="ECO:0007669"/>
    <property type="project" value="UniProtKB-KW"/>
</dbReference>
<reference evidence="6 7" key="1">
    <citation type="submission" date="2019-02" db="EMBL/GenBank/DDBJ databases">
        <title>Deep-cultivation of Planctomycetes and their phenomic and genomic characterization uncovers novel biology.</title>
        <authorList>
            <person name="Wiegand S."/>
            <person name="Jogler M."/>
            <person name="Boedeker C."/>
            <person name="Pinto D."/>
            <person name="Vollmers J."/>
            <person name="Rivas-Marin E."/>
            <person name="Kohn T."/>
            <person name="Peeters S.H."/>
            <person name="Heuer A."/>
            <person name="Rast P."/>
            <person name="Oberbeckmann S."/>
            <person name="Bunk B."/>
            <person name="Jeske O."/>
            <person name="Meyerdierks A."/>
            <person name="Storesund J.E."/>
            <person name="Kallscheuer N."/>
            <person name="Luecker S."/>
            <person name="Lage O.M."/>
            <person name="Pohl T."/>
            <person name="Merkel B.J."/>
            <person name="Hornburger P."/>
            <person name="Mueller R.-W."/>
            <person name="Bruemmer F."/>
            <person name="Labrenz M."/>
            <person name="Spormann A.M."/>
            <person name="Op den Camp H."/>
            <person name="Overmann J."/>
            <person name="Amann R."/>
            <person name="Jetten M.S.M."/>
            <person name="Mascher T."/>
            <person name="Medema M.H."/>
            <person name="Devos D.P."/>
            <person name="Kaster A.-K."/>
            <person name="Ovreas L."/>
            <person name="Rohde M."/>
            <person name="Galperin M.Y."/>
            <person name="Jogler C."/>
        </authorList>
    </citation>
    <scope>NUCLEOTIDE SEQUENCE [LARGE SCALE GENOMIC DNA]</scope>
    <source>
        <strain evidence="6 7">Pla133</strain>
    </source>
</reference>
<dbReference type="KEGG" id="pbap:Pla133_31860"/>
<dbReference type="InterPro" id="IPR003593">
    <property type="entry name" value="AAA+_ATPase"/>
</dbReference>
<evidence type="ECO:0000256" key="2">
    <source>
        <dbReference type="ARBA" id="ARBA00022448"/>
    </source>
</evidence>
<dbReference type="Proteomes" id="UP000316921">
    <property type="component" value="Chromosome"/>
</dbReference>
<dbReference type="SMART" id="SM00382">
    <property type="entry name" value="AAA"/>
    <property type="match status" value="1"/>
</dbReference>
<gene>
    <name evidence="6" type="primary">drrA_2</name>
    <name evidence="6" type="ORF">Pla133_31860</name>
</gene>
<dbReference type="Gene3D" id="3.40.50.300">
    <property type="entry name" value="P-loop containing nucleotide triphosphate hydrolases"/>
    <property type="match status" value="1"/>
</dbReference>
<sequence length="316" mass="34174">MTTTTQPSAPGFTGVSTSLRGLTRHFGDKIAVQPLDLDLEPGSIVGLIGPNGSGKSTLMRMVVGLLRPSGGSATVAGVRLHGDGTAVRARCTFAPGELGFYGELRCEAHLKWLLKGRERSSVARGIELLERLGLPRRGRVRSFSHGMKRQLLFAAALAPDVPLRILDEPTEGLDPSKRGEVMDLLREDASPGRTTLLSSHHLGEVDHSCDRLLFLSAGRLIADESAVDLAARARRLVRVEWPDEPPADLESAARSNGAVAVMAHGSRTTIELDSDDPRPILGLVAQRTDWPRPAKVEYGQLSLRELYRDLYGVEGL</sequence>
<evidence type="ECO:0000313" key="6">
    <source>
        <dbReference type="EMBL" id="QDU68092.1"/>
    </source>
</evidence>
<name>A0A518BM86_9BACT</name>
<evidence type="ECO:0000256" key="4">
    <source>
        <dbReference type="ARBA" id="ARBA00022840"/>
    </source>
</evidence>
<dbReference type="Pfam" id="PF00005">
    <property type="entry name" value="ABC_tran"/>
    <property type="match status" value="1"/>
</dbReference>
<evidence type="ECO:0000313" key="7">
    <source>
        <dbReference type="Proteomes" id="UP000316921"/>
    </source>
</evidence>
<dbReference type="PANTHER" id="PTHR43335:SF4">
    <property type="entry name" value="ABC TRANSPORTER, ATP-BINDING PROTEIN"/>
    <property type="match status" value="1"/>
</dbReference>